<comment type="caution">
    <text evidence="1">The sequence shown here is derived from an EMBL/GenBank/DDBJ whole genome shotgun (WGS) entry which is preliminary data.</text>
</comment>
<sequence length="101" mass="11609">MTNLIEETRIAKCWFAFEAFEPATVIIRVSGMSMVWNPQSMNIITAHEPAAVIIRVSDMSMVWNPQSMNIITAHEPAAVIISRFWYIQGTEHSVYEYHYST</sequence>
<protein>
    <submittedName>
        <fullName evidence="1">Uncharacterized protein</fullName>
    </submittedName>
</protein>
<evidence type="ECO:0000313" key="2">
    <source>
        <dbReference type="Proteomes" id="UP000828390"/>
    </source>
</evidence>
<dbReference type="AlphaFoldDB" id="A0A9D4NJI6"/>
<keyword evidence="2" id="KW-1185">Reference proteome</keyword>
<reference evidence="1" key="2">
    <citation type="submission" date="2020-11" db="EMBL/GenBank/DDBJ databases">
        <authorList>
            <person name="McCartney M.A."/>
            <person name="Auch B."/>
            <person name="Kono T."/>
            <person name="Mallez S."/>
            <person name="Becker A."/>
            <person name="Gohl D.M."/>
            <person name="Silverstein K.A.T."/>
            <person name="Koren S."/>
            <person name="Bechman K.B."/>
            <person name="Herman A."/>
            <person name="Abrahante J.E."/>
            <person name="Garbe J."/>
        </authorList>
    </citation>
    <scope>NUCLEOTIDE SEQUENCE</scope>
    <source>
        <strain evidence="1">Duluth1</strain>
        <tissue evidence="1">Whole animal</tissue>
    </source>
</reference>
<reference evidence="1" key="1">
    <citation type="journal article" date="2019" name="bioRxiv">
        <title>The Genome of the Zebra Mussel, Dreissena polymorpha: A Resource for Invasive Species Research.</title>
        <authorList>
            <person name="McCartney M.A."/>
            <person name="Auch B."/>
            <person name="Kono T."/>
            <person name="Mallez S."/>
            <person name="Zhang Y."/>
            <person name="Obille A."/>
            <person name="Becker A."/>
            <person name="Abrahante J.E."/>
            <person name="Garbe J."/>
            <person name="Badalamenti J.P."/>
            <person name="Herman A."/>
            <person name="Mangelson H."/>
            <person name="Liachko I."/>
            <person name="Sullivan S."/>
            <person name="Sone E.D."/>
            <person name="Koren S."/>
            <person name="Silverstein K.A.T."/>
            <person name="Beckman K.B."/>
            <person name="Gohl D.M."/>
        </authorList>
    </citation>
    <scope>NUCLEOTIDE SEQUENCE</scope>
    <source>
        <strain evidence="1">Duluth1</strain>
        <tissue evidence="1">Whole animal</tissue>
    </source>
</reference>
<name>A0A9D4NJI6_DREPO</name>
<dbReference type="EMBL" id="JAIWYP010000001">
    <property type="protein sequence ID" value="KAH3894664.1"/>
    <property type="molecule type" value="Genomic_DNA"/>
</dbReference>
<evidence type="ECO:0000313" key="1">
    <source>
        <dbReference type="EMBL" id="KAH3894664.1"/>
    </source>
</evidence>
<accession>A0A9D4NJI6</accession>
<gene>
    <name evidence="1" type="ORF">DPMN_018821</name>
</gene>
<organism evidence="1 2">
    <name type="scientific">Dreissena polymorpha</name>
    <name type="common">Zebra mussel</name>
    <name type="synonym">Mytilus polymorpha</name>
    <dbReference type="NCBI Taxonomy" id="45954"/>
    <lineage>
        <taxon>Eukaryota</taxon>
        <taxon>Metazoa</taxon>
        <taxon>Spiralia</taxon>
        <taxon>Lophotrochozoa</taxon>
        <taxon>Mollusca</taxon>
        <taxon>Bivalvia</taxon>
        <taxon>Autobranchia</taxon>
        <taxon>Heteroconchia</taxon>
        <taxon>Euheterodonta</taxon>
        <taxon>Imparidentia</taxon>
        <taxon>Neoheterodontei</taxon>
        <taxon>Myida</taxon>
        <taxon>Dreissenoidea</taxon>
        <taxon>Dreissenidae</taxon>
        <taxon>Dreissena</taxon>
    </lineage>
</organism>
<dbReference type="Proteomes" id="UP000828390">
    <property type="component" value="Unassembled WGS sequence"/>
</dbReference>
<proteinExistence type="predicted"/>